<dbReference type="AlphaFoldDB" id="A0A0B0MDT8"/>
<name>A0A0B0MDT8_GOSAR</name>
<dbReference type="EMBL" id="JRRC01044183">
    <property type="protein sequence ID" value="KHF98561.1"/>
    <property type="molecule type" value="Genomic_DNA"/>
</dbReference>
<gene>
    <name evidence="1" type="ORF">F383_37844</name>
</gene>
<keyword evidence="2" id="KW-1185">Reference proteome</keyword>
<accession>A0A0B0MDT8</accession>
<proteinExistence type="predicted"/>
<sequence length="25" mass="2978">MYKLGIYVYEFDSTELRHPEASCEP</sequence>
<comment type="caution">
    <text evidence="1">The sequence shown here is derived from an EMBL/GenBank/DDBJ whole genome shotgun (WGS) entry which is preliminary data.</text>
</comment>
<organism evidence="1 2">
    <name type="scientific">Gossypium arboreum</name>
    <name type="common">Tree cotton</name>
    <name type="synonym">Gossypium nanking</name>
    <dbReference type="NCBI Taxonomy" id="29729"/>
    <lineage>
        <taxon>Eukaryota</taxon>
        <taxon>Viridiplantae</taxon>
        <taxon>Streptophyta</taxon>
        <taxon>Embryophyta</taxon>
        <taxon>Tracheophyta</taxon>
        <taxon>Spermatophyta</taxon>
        <taxon>Magnoliopsida</taxon>
        <taxon>eudicotyledons</taxon>
        <taxon>Gunneridae</taxon>
        <taxon>Pentapetalae</taxon>
        <taxon>rosids</taxon>
        <taxon>malvids</taxon>
        <taxon>Malvales</taxon>
        <taxon>Malvaceae</taxon>
        <taxon>Malvoideae</taxon>
        <taxon>Gossypium</taxon>
    </lineage>
</organism>
<evidence type="ECO:0000313" key="2">
    <source>
        <dbReference type="Proteomes" id="UP000032142"/>
    </source>
</evidence>
<dbReference type="Proteomes" id="UP000032142">
    <property type="component" value="Unassembled WGS sequence"/>
</dbReference>
<protein>
    <submittedName>
        <fullName evidence="1">Uncharacterized protein</fullName>
    </submittedName>
</protein>
<reference evidence="2" key="1">
    <citation type="submission" date="2014-09" db="EMBL/GenBank/DDBJ databases">
        <authorList>
            <person name="Mudge J."/>
            <person name="Ramaraj T."/>
            <person name="Lindquist I.E."/>
            <person name="Bharti A.K."/>
            <person name="Sundararajan A."/>
            <person name="Cameron C.T."/>
            <person name="Woodward J.E."/>
            <person name="May G.D."/>
            <person name="Brubaker C."/>
            <person name="Broadhvest J."/>
            <person name="Wilkins T.A."/>
        </authorList>
    </citation>
    <scope>NUCLEOTIDE SEQUENCE</scope>
    <source>
        <strain evidence="2">cv. AKA8401</strain>
    </source>
</reference>
<evidence type="ECO:0000313" key="1">
    <source>
        <dbReference type="EMBL" id="KHF98561.1"/>
    </source>
</evidence>